<dbReference type="STRING" id="1423734.FC83_GL003237"/>
<evidence type="ECO:0000256" key="6">
    <source>
        <dbReference type="SAM" id="Phobius"/>
    </source>
</evidence>
<feature type="transmembrane region" description="Helical" evidence="6">
    <location>
        <begin position="139"/>
        <end position="157"/>
    </location>
</feature>
<dbReference type="GO" id="GO:0016020">
    <property type="term" value="C:membrane"/>
    <property type="evidence" value="ECO:0007669"/>
    <property type="project" value="UniProtKB-SubCell"/>
</dbReference>
<protein>
    <recommendedName>
        <fullName evidence="7">EamA domain-containing protein</fullName>
    </recommendedName>
</protein>
<evidence type="ECO:0000256" key="1">
    <source>
        <dbReference type="ARBA" id="ARBA00004127"/>
    </source>
</evidence>
<feature type="domain" description="EamA" evidence="7">
    <location>
        <begin position="14"/>
        <end position="152"/>
    </location>
</feature>
<feature type="transmembrane region" description="Helical" evidence="6">
    <location>
        <begin position="82"/>
        <end position="101"/>
    </location>
</feature>
<feature type="transmembrane region" description="Helical" evidence="6">
    <location>
        <begin position="190"/>
        <end position="213"/>
    </location>
</feature>
<evidence type="ECO:0000259" key="7">
    <source>
        <dbReference type="Pfam" id="PF00892"/>
    </source>
</evidence>
<reference evidence="8 9" key="1">
    <citation type="journal article" date="2015" name="Genome Announc.">
        <title>Expanding the biotechnology potential of lactobacilli through comparative genomics of 213 strains and associated genera.</title>
        <authorList>
            <person name="Sun Z."/>
            <person name="Harris H.M."/>
            <person name="McCann A."/>
            <person name="Guo C."/>
            <person name="Argimon S."/>
            <person name="Zhang W."/>
            <person name="Yang X."/>
            <person name="Jeffery I.B."/>
            <person name="Cooney J.C."/>
            <person name="Kagawa T.F."/>
            <person name="Liu W."/>
            <person name="Song Y."/>
            <person name="Salvetti E."/>
            <person name="Wrobel A."/>
            <person name="Rasinkangas P."/>
            <person name="Parkhill J."/>
            <person name="Rea M.C."/>
            <person name="O'Sullivan O."/>
            <person name="Ritari J."/>
            <person name="Douillard F.P."/>
            <person name="Paul Ross R."/>
            <person name="Yang R."/>
            <person name="Briner A.E."/>
            <person name="Felis G.E."/>
            <person name="de Vos W.M."/>
            <person name="Barrangou R."/>
            <person name="Klaenhammer T.R."/>
            <person name="Caufield P.W."/>
            <person name="Cui Y."/>
            <person name="Zhang H."/>
            <person name="O'Toole P.W."/>
        </authorList>
    </citation>
    <scope>NUCLEOTIDE SEQUENCE [LARGE SCALE GENOMIC DNA]</scope>
    <source>
        <strain evidence="8 9">DSM 18527</strain>
    </source>
</reference>
<dbReference type="InterPro" id="IPR000620">
    <property type="entry name" value="EamA_dom"/>
</dbReference>
<feature type="transmembrane region" description="Helical" evidence="6">
    <location>
        <begin position="42"/>
        <end position="61"/>
    </location>
</feature>
<dbReference type="InterPro" id="IPR050638">
    <property type="entry name" value="AA-Vitamin_Transporters"/>
</dbReference>
<dbReference type="PANTHER" id="PTHR32322">
    <property type="entry name" value="INNER MEMBRANE TRANSPORTER"/>
    <property type="match status" value="1"/>
</dbReference>
<feature type="transmembrane region" description="Helical" evidence="6">
    <location>
        <begin position="107"/>
        <end position="127"/>
    </location>
</feature>
<keyword evidence="3 6" id="KW-0812">Transmembrane</keyword>
<feature type="transmembrane region" description="Helical" evidence="6">
    <location>
        <begin position="163"/>
        <end position="183"/>
    </location>
</feature>
<evidence type="ECO:0000256" key="2">
    <source>
        <dbReference type="ARBA" id="ARBA00007362"/>
    </source>
</evidence>
<comment type="subcellular location">
    <subcellularLocation>
        <location evidence="1">Endomembrane system</location>
        <topology evidence="1">Multi-pass membrane protein</topology>
    </subcellularLocation>
</comment>
<feature type="domain" description="EamA" evidence="7">
    <location>
        <begin position="166"/>
        <end position="295"/>
    </location>
</feature>
<evidence type="ECO:0000256" key="3">
    <source>
        <dbReference type="ARBA" id="ARBA00022692"/>
    </source>
</evidence>
<accession>A0A0R1XWS4</accession>
<evidence type="ECO:0000313" key="9">
    <source>
        <dbReference type="Proteomes" id="UP000051236"/>
    </source>
</evidence>
<keyword evidence="4 6" id="KW-1133">Transmembrane helix</keyword>
<name>A0A0R1XWS4_9LACO</name>
<sequence length="313" mass="33909">MKIVEVQHNTKLHGMALAIMGPLLWGFSGIVAQYLFGNYQMSPQWLVCLRMLGAGALLVLFGALTTGHKVLDAWRKPASMRGLIIFSLIGMLPAQLTYFMAIQHSNAATATILQFLSPALIIVFLAVHSHRLPSRINTISVILAILGTALLVTGGNFSKLNIAPAGLIWGLLTALSTAIYTLYPRKLLKEFGAVSIVGWSMLLGGLVFLPTALRYPLPQLDVKGVALVSFVVLFGTLFAYLFVLQSLRFIAPTITSLLGAFEPLTSTLLTVLFFHIAFGLPELAGTVLILGTTILQAAYANTQTRNRSQNLRS</sequence>
<dbReference type="InterPro" id="IPR037185">
    <property type="entry name" value="EmrE-like"/>
</dbReference>
<dbReference type="RefSeq" id="WP_057002702.1">
    <property type="nucleotide sequence ID" value="NZ_AZGA01000057.1"/>
</dbReference>
<dbReference type="EMBL" id="AZGA01000057">
    <property type="protein sequence ID" value="KRM33156.1"/>
    <property type="molecule type" value="Genomic_DNA"/>
</dbReference>
<organism evidence="8 9">
    <name type="scientific">Agrilactobacillus composti DSM 18527 = JCM 14202</name>
    <dbReference type="NCBI Taxonomy" id="1423734"/>
    <lineage>
        <taxon>Bacteria</taxon>
        <taxon>Bacillati</taxon>
        <taxon>Bacillota</taxon>
        <taxon>Bacilli</taxon>
        <taxon>Lactobacillales</taxon>
        <taxon>Lactobacillaceae</taxon>
        <taxon>Agrilactobacillus</taxon>
    </lineage>
</organism>
<evidence type="ECO:0000256" key="4">
    <source>
        <dbReference type="ARBA" id="ARBA00022989"/>
    </source>
</evidence>
<feature type="transmembrane region" description="Helical" evidence="6">
    <location>
        <begin position="283"/>
        <end position="302"/>
    </location>
</feature>
<dbReference type="Pfam" id="PF00892">
    <property type="entry name" value="EamA"/>
    <property type="match status" value="2"/>
</dbReference>
<dbReference type="AlphaFoldDB" id="A0A0R1XWS4"/>
<dbReference type="Proteomes" id="UP000051236">
    <property type="component" value="Unassembled WGS sequence"/>
</dbReference>
<dbReference type="PATRIC" id="fig|1423734.3.peg.3287"/>
<feature type="transmembrane region" description="Helical" evidence="6">
    <location>
        <begin position="12"/>
        <end position="36"/>
    </location>
</feature>
<gene>
    <name evidence="8" type="ORF">FC83_GL003237</name>
</gene>
<feature type="transmembrane region" description="Helical" evidence="6">
    <location>
        <begin position="225"/>
        <end position="244"/>
    </location>
</feature>
<comment type="caution">
    <text evidence="8">The sequence shown here is derived from an EMBL/GenBank/DDBJ whole genome shotgun (WGS) entry which is preliminary data.</text>
</comment>
<feature type="transmembrane region" description="Helical" evidence="6">
    <location>
        <begin position="256"/>
        <end position="277"/>
    </location>
</feature>
<dbReference type="PANTHER" id="PTHR32322:SF2">
    <property type="entry name" value="EAMA DOMAIN-CONTAINING PROTEIN"/>
    <property type="match status" value="1"/>
</dbReference>
<keyword evidence="9" id="KW-1185">Reference proteome</keyword>
<keyword evidence="5 6" id="KW-0472">Membrane</keyword>
<dbReference type="eggNOG" id="COG0697">
    <property type="taxonomic scope" value="Bacteria"/>
</dbReference>
<evidence type="ECO:0000313" key="8">
    <source>
        <dbReference type="EMBL" id="KRM33156.1"/>
    </source>
</evidence>
<evidence type="ECO:0000256" key="5">
    <source>
        <dbReference type="ARBA" id="ARBA00023136"/>
    </source>
</evidence>
<proteinExistence type="inferred from homology"/>
<comment type="similarity">
    <text evidence="2">Belongs to the EamA transporter family.</text>
</comment>
<dbReference type="SUPFAM" id="SSF103481">
    <property type="entry name" value="Multidrug resistance efflux transporter EmrE"/>
    <property type="match status" value="2"/>
</dbReference>